<organism evidence="3 4">
    <name type="scientific">Fibrisoma montanum</name>
    <dbReference type="NCBI Taxonomy" id="2305895"/>
    <lineage>
        <taxon>Bacteria</taxon>
        <taxon>Pseudomonadati</taxon>
        <taxon>Bacteroidota</taxon>
        <taxon>Cytophagia</taxon>
        <taxon>Cytophagales</taxon>
        <taxon>Spirosomataceae</taxon>
        <taxon>Fibrisoma</taxon>
    </lineage>
</organism>
<dbReference type="Pfam" id="PF14559">
    <property type="entry name" value="TPR_19"/>
    <property type="match status" value="1"/>
</dbReference>
<comment type="caution">
    <text evidence="3">The sequence shown here is derived from an EMBL/GenBank/DDBJ whole genome shotgun (WGS) entry which is preliminary data.</text>
</comment>
<dbReference type="SUPFAM" id="SSF53822">
    <property type="entry name" value="Periplasmic binding protein-like I"/>
    <property type="match status" value="1"/>
</dbReference>
<reference evidence="3 4" key="1">
    <citation type="submission" date="2018-08" db="EMBL/GenBank/DDBJ databases">
        <title>Fibrisoma montanum sp. nov., isolated from Danxia mountain soil.</title>
        <authorList>
            <person name="Huang Y."/>
        </authorList>
    </citation>
    <scope>NUCLEOTIDE SEQUENCE [LARGE SCALE GENOMIC DNA]</scope>
    <source>
        <strain evidence="3 4">HYT19</strain>
    </source>
</reference>
<sequence>MNDRLYWLSLLVVGLLGLSVANAQVPADLERRYKAAVKLVQTANYERAKMEFNAIIQRGGSLSPYAHYYYALAAFKQKNFSQARVMLRQLMDRFPDWRKMDDARYLFAAVGMEMGQYEDALTAIEQIGDPALRPEIDRLERFFLYRIQDLSRLKLMQKEFPDNRNLGLALIDLIQRSSSDKDDLELSDRLTNRFGLPTNLPDRPGTTTASTQTAPAPGTTTSGANTGRPASATSVTARPDRSRPKGYYNVAVLFPFRLDEFEAQKRIRSNQYVYDLYNGIKMAKEKLKEEGIIVNLFAYDVENDPERTQTLINSPAFAQTDLIIGPLYAEPNRIALSFAGQNNVLLVNPIATSSDLVTGQPMAYLAQPSVNRQAEKAVEFVRGLSIIRRPAIYYGTSRKDSLLAAAYVAELRKQGVQPLELKKLTGTAQAMADAMQISEINKPGHIFLASSNDDDGTRLLDALGRRRVSVPVMATSSAFDFYKNSISTFTRRELYLLFPDYVDQTRPVVTDFQEQYLAQRKIIPSIFASQGYDLMLFFGRQMARNGTIFRNRSALRSDTDDYILSGFDYTRSNENQVVPIVKWDGGRFVKVN</sequence>
<feature type="compositionally biased region" description="Low complexity" evidence="1">
    <location>
        <begin position="204"/>
        <end position="227"/>
    </location>
</feature>
<feature type="signal peptide" evidence="2">
    <location>
        <begin position="1"/>
        <end position="23"/>
    </location>
</feature>
<dbReference type="InterPro" id="IPR011990">
    <property type="entry name" value="TPR-like_helical_dom_sf"/>
</dbReference>
<accession>A0A418M2E5</accession>
<dbReference type="Gene3D" id="1.25.40.10">
    <property type="entry name" value="Tetratricopeptide repeat domain"/>
    <property type="match status" value="1"/>
</dbReference>
<evidence type="ECO:0000313" key="4">
    <source>
        <dbReference type="Proteomes" id="UP000283523"/>
    </source>
</evidence>
<feature type="chain" id="PRO_5019152568" evidence="2">
    <location>
        <begin position="24"/>
        <end position="592"/>
    </location>
</feature>
<evidence type="ECO:0000256" key="2">
    <source>
        <dbReference type="SAM" id="SignalP"/>
    </source>
</evidence>
<gene>
    <name evidence="3" type="ORF">DYU11_23100</name>
</gene>
<dbReference type="SUPFAM" id="SSF48452">
    <property type="entry name" value="TPR-like"/>
    <property type="match status" value="1"/>
</dbReference>
<evidence type="ECO:0000256" key="1">
    <source>
        <dbReference type="SAM" id="MobiDB-lite"/>
    </source>
</evidence>
<dbReference type="Gene3D" id="3.40.50.2300">
    <property type="match status" value="2"/>
</dbReference>
<keyword evidence="4" id="KW-1185">Reference proteome</keyword>
<dbReference type="InterPro" id="IPR028082">
    <property type="entry name" value="Peripla_BP_I"/>
</dbReference>
<dbReference type="AlphaFoldDB" id="A0A418M2E5"/>
<dbReference type="RefSeq" id="WP_119670103.1">
    <property type="nucleotide sequence ID" value="NZ_QXED01000007.1"/>
</dbReference>
<dbReference type="Proteomes" id="UP000283523">
    <property type="component" value="Unassembled WGS sequence"/>
</dbReference>
<proteinExistence type="predicted"/>
<keyword evidence="2" id="KW-0732">Signal</keyword>
<dbReference type="CDD" id="cd06268">
    <property type="entry name" value="PBP1_ABC_transporter_LIVBP-like"/>
    <property type="match status" value="1"/>
</dbReference>
<name>A0A418M2E5_9BACT</name>
<evidence type="ECO:0000313" key="3">
    <source>
        <dbReference type="EMBL" id="RIV19817.1"/>
    </source>
</evidence>
<dbReference type="OrthoDB" id="1490998at2"/>
<dbReference type="EMBL" id="QXED01000007">
    <property type="protein sequence ID" value="RIV19817.1"/>
    <property type="molecule type" value="Genomic_DNA"/>
</dbReference>
<feature type="region of interest" description="Disordered" evidence="1">
    <location>
        <begin position="193"/>
        <end position="241"/>
    </location>
</feature>
<protein>
    <submittedName>
        <fullName evidence="3">Amino acid ABC transporter substrate-binding protein</fullName>
    </submittedName>
</protein>